<keyword evidence="1" id="KW-1133">Transmembrane helix</keyword>
<organism evidence="3 4">
    <name type="scientific">Clunio marinus</name>
    <dbReference type="NCBI Taxonomy" id="568069"/>
    <lineage>
        <taxon>Eukaryota</taxon>
        <taxon>Metazoa</taxon>
        <taxon>Ecdysozoa</taxon>
        <taxon>Arthropoda</taxon>
        <taxon>Hexapoda</taxon>
        <taxon>Insecta</taxon>
        <taxon>Pterygota</taxon>
        <taxon>Neoptera</taxon>
        <taxon>Endopterygota</taxon>
        <taxon>Diptera</taxon>
        <taxon>Nematocera</taxon>
        <taxon>Chironomoidea</taxon>
        <taxon>Chironomidae</taxon>
        <taxon>Clunio</taxon>
    </lineage>
</organism>
<dbReference type="PANTHER" id="PTHR21879:SF21">
    <property type="entry name" value="OSIRIS 4, ISOFORM B"/>
    <property type="match status" value="1"/>
</dbReference>
<keyword evidence="1" id="KW-0472">Membrane</keyword>
<evidence type="ECO:0000313" key="3">
    <source>
        <dbReference type="EMBL" id="CRK92103.1"/>
    </source>
</evidence>
<dbReference type="GO" id="GO:0016020">
    <property type="term" value="C:membrane"/>
    <property type="evidence" value="ECO:0007669"/>
    <property type="project" value="TreeGrafter"/>
</dbReference>
<feature type="transmembrane region" description="Helical" evidence="1">
    <location>
        <begin position="156"/>
        <end position="185"/>
    </location>
</feature>
<sequence length="297" mass="33442">MYQYQKFVLLSVFLLFIQQTSESPVEKTRKIKPEKVDLNVEVFCVTNSSCINNVLNKIVKALMTRKIINLGLFSIEPVKNIKEVKGRSLSKIWKIISNNALRVPFGDYSLTLQKSQEYENFMDVSIGKVVEGRGPFERKQLQFFVPAFLVASQAGWWLLALAGVTILSTKAFIVAKLALSIGVILTLRKMFENYYGITQYYEPQEPMMVPYNYDISGYSGPSGFPNEFHPSFQIGPEHTAALHSNGALGSESNHVVTNITGNHVTPPLLTSSFTTIARHPSVNFNYLAKSPYLFRKP</sequence>
<accession>A0A1J1HVJ6</accession>
<dbReference type="PANTHER" id="PTHR21879">
    <property type="entry name" value="FI03362P-RELATED-RELATED"/>
    <property type="match status" value="1"/>
</dbReference>
<evidence type="ECO:0000313" key="4">
    <source>
        <dbReference type="Proteomes" id="UP000183832"/>
    </source>
</evidence>
<dbReference type="EMBL" id="CVRI01000023">
    <property type="protein sequence ID" value="CRK92103.1"/>
    <property type="molecule type" value="Genomic_DNA"/>
</dbReference>
<name>A0A1J1HVJ6_9DIPT</name>
<evidence type="ECO:0000256" key="1">
    <source>
        <dbReference type="SAM" id="Phobius"/>
    </source>
</evidence>
<proteinExistence type="predicted"/>
<feature type="chain" id="PRO_5012927163" evidence="2">
    <location>
        <begin position="23"/>
        <end position="297"/>
    </location>
</feature>
<reference evidence="3 4" key="1">
    <citation type="submission" date="2015-04" db="EMBL/GenBank/DDBJ databases">
        <authorList>
            <person name="Syromyatnikov M.Y."/>
            <person name="Popov V.N."/>
        </authorList>
    </citation>
    <scope>NUCLEOTIDE SEQUENCE [LARGE SCALE GENOMIC DNA]</scope>
</reference>
<dbReference type="Pfam" id="PF07898">
    <property type="entry name" value="DUF1676"/>
    <property type="match status" value="1"/>
</dbReference>
<keyword evidence="1" id="KW-0812">Transmembrane</keyword>
<dbReference type="Proteomes" id="UP000183832">
    <property type="component" value="Unassembled WGS sequence"/>
</dbReference>
<gene>
    <name evidence="3" type="ORF">CLUMA_CG005669</name>
</gene>
<keyword evidence="2" id="KW-0732">Signal</keyword>
<dbReference type="STRING" id="568069.A0A1J1HVJ6"/>
<protein>
    <submittedName>
        <fullName evidence="3">CLUMA_CG005669, isoform A</fullName>
    </submittedName>
</protein>
<dbReference type="InterPro" id="IPR012464">
    <property type="entry name" value="DUF1676"/>
</dbReference>
<evidence type="ECO:0000256" key="2">
    <source>
        <dbReference type="SAM" id="SignalP"/>
    </source>
</evidence>
<keyword evidence="4" id="KW-1185">Reference proteome</keyword>
<dbReference type="OrthoDB" id="8194504at2759"/>
<dbReference type="AlphaFoldDB" id="A0A1J1HVJ6"/>
<feature type="signal peptide" evidence="2">
    <location>
        <begin position="1"/>
        <end position="22"/>
    </location>
</feature>